<evidence type="ECO:0000313" key="10">
    <source>
        <dbReference type="EMBL" id="CAI0542477.1"/>
    </source>
</evidence>
<feature type="compositionally biased region" description="Basic and acidic residues" evidence="7">
    <location>
        <begin position="698"/>
        <end position="709"/>
    </location>
</feature>
<feature type="signal peptide" evidence="8">
    <location>
        <begin position="1"/>
        <end position="20"/>
    </location>
</feature>
<protein>
    <recommendedName>
        <fullName evidence="1">glycerophosphodiester phosphodiesterase</fullName>
        <ecNumber evidence="1">3.1.4.46</ecNumber>
    </recommendedName>
</protein>
<dbReference type="AlphaFoldDB" id="A0AAV0QAR1"/>
<evidence type="ECO:0000256" key="7">
    <source>
        <dbReference type="SAM" id="MobiDB-lite"/>
    </source>
</evidence>
<dbReference type="Gene3D" id="3.20.20.190">
    <property type="entry name" value="Phosphatidylinositol (PI) phosphodiesterase"/>
    <property type="match status" value="2"/>
</dbReference>
<evidence type="ECO:0000256" key="6">
    <source>
        <dbReference type="ARBA" id="ARBA00047512"/>
    </source>
</evidence>
<evidence type="ECO:0000256" key="2">
    <source>
        <dbReference type="ARBA" id="ARBA00022729"/>
    </source>
</evidence>
<evidence type="ECO:0000256" key="5">
    <source>
        <dbReference type="ARBA" id="ARBA00023180"/>
    </source>
</evidence>
<sequence length="747" mass="81625">MVRGLLFVLLLIHASSSANGADEKEAPWLTLNGKAPAVVAREGFSGQFPEDTGMAFQMRTYDDMLLLCSVQLTMDNGAVCQPDVEISKSTNVQALHPNMTKTYNVNGKNVSGYFTIDYTMNDLVETMVGVQRIMTRSDAFDGYSIMPFEGESQFKMPLLWINVPYVQFFSEHKMNMEDFIRQVPLTSKHCLSSPEIGFLKAMSDRKLPAGLKLYFAFHGKDAVEPTTKKTYGSIASDLAALKPIVAGIVVPKDYIWPVDKSNYLVAQPTTLVTDAHKLGLEVYASGFANDNVLVYNYSYDPMAEYLNFISNGQFSVDGLITDFPPTATDAIMCFGPLRENRSKQGQPLIITRGGAYGVYAPSTDLAYKRAVDDGADVIDCSVQMSQDGVAFCMISPDLTASTTAATIFVDRITDVKEIQEESGIFSFALSWDEIQTLQPQLSTPYEKSTGLKRNPLFRNKGKFVTLAQFLDFARSKSVTGILISLDNAPYLASKGLDLVATVTAALTKAQYDKKSGPQVFIQSDDTSVLAKFKNFPSYKRILSIKEEISSVNKAAVEEIKKNADGVTLTRYSILPTNPQGFTTVETPIVETLHSANLTVFVSTLNNEYITLAFDYFADPTVEIATYTHTVGVDGFVTEYPKTASRYQRNPCSDINRSYIILPARPGSLLNETRAAPADPPKPALTVQDVVDPPLPEVAKPKDPPSKQKQEASTSSSSAAAGLQSTAPPVAVAVALLCFLTAGHNWGS</sequence>
<gene>
    <name evidence="10" type="ORF">LITE_LOCUS42506</name>
</gene>
<dbReference type="Proteomes" id="UP001154282">
    <property type="component" value="Unassembled WGS sequence"/>
</dbReference>
<evidence type="ECO:0000313" key="11">
    <source>
        <dbReference type="Proteomes" id="UP001154282"/>
    </source>
</evidence>
<keyword evidence="5" id="KW-0325">Glycoprotein</keyword>
<evidence type="ECO:0000256" key="1">
    <source>
        <dbReference type="ARBA" id="ARBA00012247"/>
    </source>
</evidence>
<evidence type="ECO:0000256" key="8">
    <source>
        <dbReference type="SAM" id="SignalP"/>
    </source>
</evidence>
<comment type="catalytic activity">
    <reaction evidence="6">
        <text>a sn-glycero-3-phosphodiester + H2O = an alcohol + sn-glycerol 3-phosphate + H(+)</text>
        <dbReference type="Rhea" id="RHEA:12969"/>
        <dbReference type="ChEBI" id="CHEBI:15377"/>
        <dbReference type="ChEBI" id="CHEBI:15378"/>
        <dbReference type="ChEBI" id="CHEBI:30879"/>
        <dbReference type="ChEBI" id="CHEBI:57597"/>
        <dbReference type="ChEBI" id="CHEBI:83408"/>
        <dbReference type="EC" id="3.1.4.46"/>
    </reaction>
</comment>
<organism evidence="10 11">
    <name type="scientific">Linum tenue</name>
    <dbReference type="NCBI Taxonomy" id="586396"/>
    <lineage>
        <taxon>Eukaryota</taxon>
        <taxon>Viridiplantae</taxon>
        <taxon>Streptophyta</taxon>
        <taxon>Embryophyta</taxon>
        <taxon>Tracheophyta</taxon>
        <taxon>Spermatophyta</taxon>
        <taxon>Magnoliopsida</taxon>
        <taxon>eudicotyledons</taxon>
        <taxon>Gunneridae</taxon>
        <taxon>Pentapetalae</taxon>
        <taxon>rosids</taxon>
        <taxon>fabids</taxon>
        <taxon>Malpighiales</taxon>
        <taxon>Linaceae</taxon>
        <taxon>Linum</taxon>
    </lineage>
</organism>
<dbReference type="InterPro" id="IPR030395">
    <property type="entry name" value="GP_PDE_dom"/>
</dbReference>
<dbReference type="InterPro" id="IPR017946">
    <property type="entry name" value="PLC-like_Pdiesterase_TIM-brl"/>
</dbReference>
<dbReference type="SUPFAM" id="SSF51695">
    <property type="entry name" value="PLC-like phosphodiesterases"/>
    <property type="match status" value="2"/>
</dbReference>
<feature type="compositionally biased region" description="Low complexity" evidence="7">
    <location>
        <begin position="710"/>
        <end position="721"/>
    </location>
</feature>
<keyword evidence="3" id="KW-0319">Glycerol metabolism</keyword>
<comment type="caution">
    <text evidence="10">The sequence shown here is derived from an EMBL/GenBank/DDBJ whole genome shotgun (WGS) entry which is preliminary data.</text>
</comment>
<dbReference type="EMBL" id="CAMGYJ010000009">
    <property type="protein sequence ID" value="CAI0542477.1"/>
    <property type="molecule type" value="Genomic_DNA"/>
</dbReference>
<keyword evidence="11" id="KW-1185">Reference proteome</keyword>
<feature type="region of interest" description="Disordered" evidence="7">
    <location>
        <begin position="693"/>
        <end position="721"/>
    </location>
</feature>
<dbReference type="PANTHER" id="PTHR43620">
    <property type="entry name" value="GLYCEROPHOSPHORYL DIESTER PHOSPHODIESTERASE"/>
    <property type="match status" value="1"/>
</dbReference>
<evidence type="ECO:0000256" key="4">
    <source>
        <dbReference type="ARBA" id="ARBA00022801"/>
    </source>
</evidence>
<evidence type="ECO:0000259" key="9">
    <source>
        <dbReference type="PROSITE" id="PS51704"/>
    </source>
</evidence>
<dbReference type="GO" id="GO:0008889">
    <property type="term" value="F:glycerophosphodiester phosphodiesterase activity"/>
    <property type="evidence" value="ECO:0007669"/>
    <property type="project" value="UniProtKB-EC"/>
</dbReference>
<name>A0AAV0QAR1_9ROSI</name>
<reference evidence="10" key="1">
    <citation type="submission" date="2022-08" db="EMBL/GenBank/DDBJ databases">
        <authorList>
            <person name="Gutierrez-Valencia J."/>
        </authorList>
    </citation>
    <scope>NUCLEOTIDE SEQUENCE</scope>
</reference>
<dbReference type="PANTHER" id="PTHR43620:SF44">
    <property type="entry name" value="GLYCEROPHOSPHODIESTER PHOSPHODIESTERASE GDPDL6-RELATED"/>
    <property type="match status" value="1"/>
</dbReference>
<dbReference type="GO" id="GO:0006629">
    <property type="term" value="P:lipid metabolic process"/>
    <property type="evidence" value="ECO:0007669"/>
    <property type="project" value="InterPro"/>
</dbReference>
<accession>A0AAV0QAR1</accession>
<dbReference type="EC" id="3.1.4.46" evidence="1"/>
<dbReference type="Pfam" id="PF03009">
    <property type="entry name" value="GDPD"/>
    <property type="match status" value="1"/>
</dbReference>
<proteinExistence type="predicted"/>
<feature type="chain" id="PRO_5043751420" description="glycerophosphodiester phosphodiesterase" evidence="8">
    <location>
        <begin position="21"/>
        <end position="747"/>
    </location>
</feature>
<evidence type="ECO:0000256" key="3">
    <source>
        <dbReference type="ARBA" id="ARBA00022798"/>
    </source>
</evidence>
<keyword evidence="4" id="KW-0378">Hydrolase</keyword>
<feature type="domain" description="GP-PDE" evidence="9">
    <location>
        <begin position="36"/>
        <end position="331"/>
    </location>
</feature>
<dbReference type="PROSITE" id="PS51704">
    <property type="entry name" value="GP_PDE"/>
    <property type="match status" value="2"/>
</dbReference>
<keyword evidence="2 8" id="KW-0732">Signal</keyword>
<feature type="domain" description="GP-PDE" evidence="9">
    <location>
        <begin position="347"/>
        <end position="647"/>
    </location>
</feature>
<dbReference type="FunFam" id="3.20.20.190:FF:000011">
    <property type="entry name" value="Glycerophosphodiester phosphodiesterase GDPDL3"/>
    <property type="match status" value="1"/>
</dbReference>
<dbReference type="GO" id="GO:0006071">
    <property type="term" value="P:glycerol metabolic process"/>
    <property type="evidence" value="ECO:0007669"/>
    <property type="project" value="UniProtKB-KW"/>
</dbReference>